<protein>
    <submittedName>
        <fullName evidence="2">Uncharacterized protein</fullName>
    </submittedName>
</protein>
<accession>A0A2G8SRS4</accession>
<feature type="region of interest" description="Disordered" evidence="1">
    <location>
        <begin position="321"/>
        <end position="350"/>
    </location>
</feature>
<dbReference type="Proteomes" id="UP000230002">
    <property type="component" value="Unassembled WGS sequence"/>
</dbReference>
<feature type="region of interest" description="Disordered" evidence="1">
    <location>
        <begin position="278"/>
        <end position="301"/>
    </location>
</feature>
<sequence>MGEQKQFQEEIEPEAALLPHHFPPLRHHPTAAISNEHRLSYAQAIFTVHQPPLGQVAQEVDKRDVHRDQIPDFVRMIFTYTQSDATPATIRRLIDLWEIKGLNVAERWDSVTARLQALVGIDKHIEQLWMQARAAFAHNEQWTVVYALLIIGPYFSQVVWQRPPDGQAQKVSLSAHFRYALSLALKEQFDGCETQPSWFDPPRVKPDPIVHVDTDPDDDPVAYIRNALVNRSVEKLQGKKKAQFVQTESSVNEDSQDDVSVEYELSPESKRIYRRLGANPLSSPLPTHRSRRPGLGAANRRRISQIPVDNDHVGDLEIAGELREIGFRRDAEEEDERDDYADDEETGDDE</sequence>
<gene>
    <name evidence="2" type="ORF">GSI_00131</name>
</gene>
<feature type="compositionally biased region" description="Basic and acidic residues" evidence="1">
    <location>
        <begin position="321"/>
        <end position="331"/>
    </location>
</feature>
<evidence type="ECO:0000313" key="2">
    <source>
        <dbReference type="EMBL" id="PIL36442.1"/>
    </source>
</evidence>
<feature type="compositionally biased region" description="Acidic residues" evidence="1">
    <location>
        <begin position="332"/>
        <end position="350"/>
    </location>
</feature>
<dbReference type="EMBL" id="AYKW01000001">
    <property type="protein sequence ID" value="PIL36442.1"/>
    <property type="molecule type" value="Genomic_DNA"/>
</dbReference>
<evidence type="ECO:0000256" key="1">
    <source>
        <dbReference type="SAM" id="MobiDB-lite"/>
    </source>
</evidence>
<organism evidence="2 3">
    <name type="scientific">Ganoderma sinense ZZ0214-1</name>
    <dbReference type="NCBI Taxonomy" id="1077348"/>
    <lineage>
        <taxon>Eukaryota</taxon>
        <taxon>Fungi</taxon>
        <taxon>Dikarya</taxon>
        <taxon>Basidiomycota</taxon>
        <taxon>Agaricomycotina</taxon>
        <taxon>Agaricomycetes</taxon>
        <taxon>Polyporales</taxon>
        <taxon>Polyporaceae</taxon>
        <taxon>Ganoderma</taxon>
    </lineage>
</organism>
<proteinExistence type="predicted"/>
<comment type="caution">
    <text evidence="2">The sequence shown here is derived from an EMBL/GenBank/DDBJ whole genome shotgun (WGS) entry which is preliminary data.</text>
</comment>
<reference evidence="2 3" key="1">
    <citation type="journal article" date="2015" name="Sci. Rep.">
        <title>Chromosome-level genome map provides insights into diverse defense mechanisms in the medicinal fungus Ganoderma sinense.</title>
        <authorList>
            <person name="Zhu Y."/>
            <person name="Xu J."/>
            <person name="Sun C."/>
            <person name="Zhou S."/>
            <person name="Xu H."/>
            <person name="Nelson D.R."/>
            <person name="Qian J."/>
            <person name="Song J."/>
            <person name="Luo H."/>
            <person name="Xiang L."/>
            <person name="Li Y."/>
            <person name="Xu Z."/>
            <person name="Ji A."/>
            <person name="Wang L."/>
            <person name="Lu S."/>
            <person name="Hayward A."/>
            <person name="Sun W."/>
            <person name="Li X."/>
            <person name="Schwartz D.C."/>
            <person name="Wang Y."/>
            <person name="Chen S."/>
        </authorList>
    </citation>
    <scope>NUCLEOTIDE SEQUENCE [LARGE SCALE GENOMIC DNA]</scope>
    <source>
        <strain evidence="2 3">ZZ0214-1</strain>
    </source>
</reference>
<name>A0A2G8SRS4_9APHY</name>
<evidence type="ECO:0000313" key="3">
    <source>
        <dbReference type="Proteomes" id="UP000230002"/>
    </source>
</evidence>
<keyword evidence="3" id="KW-1185">Reference proteome</keyword>
<dbReference type="OrthoDB" id="2757940at2759"/>
<dbReference type="AlphaFoldDB" id="A0A2G8SRS4"/>